<dbReference type="GO" id="GO:0003676">
    <property type="term" value="F:nucleic acid binding"/>
    <property type="evidence" value="ECO:0007669"/>
    <property type="project" value="InterPro"/>
</dbReference>
<dbReference type="EMBL" id="CAKOGL010000002">
    <property type="protein sequence ID" value="CAH2084020.1"/>
    <property type="molecule type" value="Genomic_DNA"/>
</dbReference>
<sequence length="570" mass="65632">MNDIITESFKVQWLKMTLKFVNNHNRMIIKYPKMPLSHIEYLKNIFYKHECMNDVNMSFYTPLWKAMKTFSWKIIINVSENANTGQLIIEKISNSTVQENDKVDIKVNSVNHVADNSSRPISKKLTSKQSNESQKKETNDRIYFLNKRGIIDSLSHSFLQKSLQKILDFISTEAEASVIFTDLAPKEARFLENFLGIYKRRDLFKTLMSPVCNDILNKMYTKFKDKTLKLEIGGAKINKKTKKREVTFIKVPRYVRPTMPRTLNTSDINKNEQTNEIRVSLENIKLDVTMNTENAQTRLLRSIERVLNSPKLYSDRPDNDIVLEENNTKNIKVQSIENIEETTNFNDPSTVEEKSALLCYSGRENETKDSEKETSPLSSTCVVFDKVNGYKLKENTKDLQHNDIEENFIEYWSPRIVKLAEDLSLPVKSEKGLRIMQRMGWSGGALGPHGNGISEPIFPALDQKRRAGLGHKPEKSVLDQSEIDLCNFVLQNLLNMFKDNVSEVAIQRDSAISVKESKCLSVTLKSLNDRFHEDVTFLEGIDRNLANEALEQMFLEPNTSIKIAFSRDNK</sequence>
<dbReference type="PROSITE" id="PS50174">
    <property type="entry name" value="G_PATCH"/>
    <property type="match status" value="1"/>
</dbReference>
<accession>A0AAU9TGV5</accession>
<dbReference type="AlphaFoldDB" id="A0AAU9TGV5"/>
<keyword evidence="3" id="KW-1185">Reference proteome</keyword>
<protein>
    <recommendedName>
        <fullName evidence="1">G-patch domain-containing protein</fullName>
    </recommendedName>
</protein>
<evidence type="ECO:0000313" key="2">
    <source>
        <dbReference type="EMBL" id="CAH2084020.1"/>
    </source>
</evidence>
<evidence type="ECO:0000259" key="1">
    <source>
        <dbReference type="PROSITE" id="PS50174"/>
    </source>
</evidence>
<dbReference type="SMART" id="SM00443">
    <property type="entry name" value="G_patch"/>
    <property type="match status" value="1"/>
</dbReference>
<reference evidence="2" key="1">
    <citation type="submission" date="2022-03" db="EMBL/GenBank/DDBJ databases">
        <authorList>
            <person name="Tunstrom K."/>
        </authorList>
    </citation>
    <scope>NUCLEOTIDE SEQUENCE</scope>
</reference>
<dbReference type="InterPro" id="IPR000467">
    <property type="entry name" value="G_patch_dom"/>
</dbReference>
<proteinExistence type="predicted"/>
<feature type="domain" description="G-patch" evidence="1">
    <location>
        <begin position="428"/>
        <end position="474"/>
    </location>
</feature>
<name>A0AAU9TGV5_EUPED</name>
<evidence type="ECO:0000313" key="3">
    <source>
        <dbReference type="Proteomes" id="UP001153954"/>
    </source>
</evidence>
<organism evidence="2 3">
    <name type="scientific">Euphydryas editha</name>
    <name type="common">Edith's checkerspot</name>
    <dbReference type="NCBI Taxonomy" id="104508"/>
    <lineage>
        <taxon>Eukaryota</taxon>
        <taxon>Metazoa</taxon>
        <taxon>Ecdysozoa</taxon>
        <taxon>Arthropoda</taxon>
        <taxon>Hexapoda</taxon>
        <taxon>Insecta</taxon>
        <taxon>Pterygota</taxon>
        <taxon>Neoptera</taxon>
        <taxon>Endopterygota</taxon>
        <taxon>Lepidoptera</taxon>
        <taxon>Glossata</taxon>
        <taxon>Ditrysia</taxon>
        <taxon>Papilionoidea</taxon>
        <taxon>Nymphalidae</taxon>
        <taxon>Nymphalinae</taxon>
        <taxon>Euphydryas</taxon>
    </lineage>
</organism>
<dbReference type="Proteomes" id="UP001153954">
    <property type="component" value="Unassembled WGS sequence"/>
</dbReference>
<comment type="caution">
    <text evidence="2">The sequence shown here is derived from an EMBL/GenBank/DDBJ whole genome shotgun (WGS) entry which is preliminary data.</text>
</comment>
<dbReference type="Pfam" id="PF01585">
    <property type="entry name" value="G-patch"/>
    <property type="match status" value="1"/>
</dbReference>
<gene>
    <name evidence="2" type="ORF">EEDITHA_LOCUS632</name>
</gene>